<name>A0A1Z5IJV6_9LACO</name>
<protein>
    <submittedName>
        <fullName evidence="2">Uncharacterized protein</fullName>
    </submittedName>
</protein>
<gene>
    <name evidence="2" type="ORF">IWT126_02119</name>
</gene>
<feature type="coiled-coil region" evidence="1">
    <location>
        <begin position="123"/>
        <end position="150"/>
    </location>
</feature>
<organism evidence="2 3">
    <name type="scientific">Secundilactobacillus silagei JCM 19001</name>
    <dbReference type="NCBI Taxonomy" id="1302250"/>
    <lineage>
        <taxon>Bacteria</taxon>
        <taxon>Bacillati</taxon>
        <taxon>Bacillota</taxon>
        <taxon>Bacilli</taxon>
        <taxon>Lactobacillales</taxon>
        <taxon>Lactobacillaceae</taxon>
        <taxon>Secundilactobacillus</taxon>
    </lineage>
</organism>
<proteinExistence type="predicted"/>
<dbReference type="EMBL" id="BCMG01000012">
    <property type="protein sequence ID" value="GAX02055.1"/>
    <property type="molecule type" value="Genomic_DNA"/>
</dbReference>
<dbReference type="RefSeq" id="WP_089137156.1">
    <property type="nucleotide sequence ID" value="NZ_BCMG01000012.1"/>
</dbReference>
<dbReference type="AlphaFoldDB" id="A0A1Z5IJV6"/>
<dbReference type="Proteomes" id="UP000198402">
    <property type="component" value="Unassembled WGS sequence"/>
</dbReference>
<comment type="caution">
    <text evidence="2">The sequence shown here is derived from an EMBL/GenBank/DDBJ whole genome shotgun (WGS) entry which is preliminary data.</text>
</comment>
<dbReference type="OrthoDB" id="2329501at2"/>
<sequence length="368" mass="40460">MDFLGKTVVLGLSITCLGVVGNSQTAKASTVKVIQYKNLKAAQYKVVKDAKGYLYKTATLKTKVHSIKSYSKTKFAVSKEAIVRQHNGKKAVYYQVKSSKVSGWFWHGYLVKVASKKPTMTQTAAQQQQITNLQQQISDLKQQLSDLKTQNSNSTTTTPVSTSTDVSAQIASLQNQLNTLKSVGTASVSKSTTMGSTGDDTTNPDDIAKMATTDDVFNGTPTEYYVENGDTIYLYPDNHGDGYPTIIGNNDGLHSSDYLKTLQTYSETSTNNYGTFWLTGGYVPVEYKGQKGYVDPGHISIVPVNKPFYQLGNRPDDAGYGNVAPTDTKVKFTNSLVDGATWTQYSKDVKNGNTIRWYYNATTKTWKN</sequence>
<evidence type="ECO:0000313" key="3">
    <source>
        <dbReference type="Proteomes" id="UP000198402"/>
    </source>
</evidence>
<evidence type="ECO:0000313" key="2">
    <source>
        <dbReference type="EMBL" id="GAX02055.1"/>
    </source>
</evidence>
<reference evidence="2 3" key="1">
    <citation type="submission" date="2015-11" db="EMBL/GenBank/DDBJ databases">
        <title>Draft genome sequences of new species of the genus Lactobacillus isolated from orchardgrass silage.</title>
        <authorList>
            <person name="Tohno M."/>
            <person name="Tanizawa Y."/>
            <person name="Arita M."/>
        </authorList>
    </citation>
    <scope>NUCLEOTIDE SEQUENCE [LARGE SCALE GENOMIC DNA]</scope>
    <source>
        <strain evidence="2 3">IWT126</strain>
    </source>
</reference>
<keyword evidence="3" id="KW-1185">Reference proteome</keyword>
<evidence type="ECO:0000256" key="1">
    <source>
        <dbReference type="SAM" id="Coils"/>
    </source>
</evidence>
<accession>A0A1Z5IJV6</accession>
<keyword evidence="1" id="KW-0175">Coiled coil</keyword>